<accession>A0A8T3CQH1</accession>
<comment type="caution">
    <text evidence="3">The sequence shown here is derived from an EMBL/GenBank/DDBJ whole genome shotgun (WGS) entry which is preliminary data.</text>
</comment>
<dbReference type="Proteomes" id="UP000829720">
    <property type="component" value="Unassembled WGS sequence"/>
</dbReference>
<reference evidence="3" key="1">
    <citation type="submission" date="2021-01" db="EMBL/GenBank/DDBJ databases">
        <authorList>
            <person name="Zahm M."/>
            <person name="Roques C."/>
            <person name="Cabau C."/>
            <person name="Klopp C."/>
            <person name="Donnadieu C."/>
            <person name="Jouanno E."/>
            <person name="Lampietro C."/>
            <person name="Louis A."/>
            <person name="Herpin A."/>
            <person name="Echchiki A."/>
            <person name="Berthelot C."/>
            <person name="Parey E."/>
            <person name="Roest-Crollius H."/>
            <person name="Braasch I."/>
            <person name="Postlethwait J."/>
            <person name="Bobe J."/>
            <person name="Montfort J."/>
            <person name="Bouchez O."/>
            <person name="Begum T."/>
            <person name="Mejri S."/>
            <person name="Adams A."/>
            <person name="Chen W.-J."/>
            <person name="Guiguen Y."/>
        </authorList>
    </citation>
    <scope>NUCLEOTIDE SEQUENCE</scope>
    <source>
        <tissue evidence="3">Blood</tissue>
    </source>
</reference>
<gene>
    <name evidence="3" type="ORF">AGOR_G00197950</name>
</gene>
<evidence type="ECO:0000313" key="3">
    <source>
        <dbReference type="EMBL" id="KAI1886646.1"/>
    </source>
</evidence>
<keyword evidence="4" id="KW-1185">Reference proteome</keyword>
<dbReference type="InterPro" id="IPR036179">
    <property type="entry name" value="Ig-like_dom_sf"/>
</dbReference>
<evidence type="ECO:0000256" key="1">
    <source>
        <dbReference type="ARBA" id="ARBA00023319"/>
    </source>
</evidence>
<keyword evidence="1" id="KW-0393">Immunoglobulin domain</keyword>
<feature type="domain" description="Ig-like" evidence="2">
    <location>
        <begin position="149"/>
        <end position="253"/>
    </location>
</feature>
<dbReference type="Gene3D" id="2.60.40.10">
    <property type="entry name" value="Immunoglobulins"/>
    <property type="match status" value="2"/>
</dbReference>
<dbReference type="InterPro" id="IPR007110">
    <property type="entry name" value="Ig-like_dom"/>
</dbReference>
<dbReference type="InterPro" id="IPR050380">
    <property type="entry name" value="Immune_Resp_Modulators"/>
</dbReference>
<dbReference type="SUPFAM" id="SSF48726">
    <property type="entry name" value="Immunoglobulin"/>
    <property type="match status" value="2"/>
</dbReference>
<dbReference type="PANTHER" id="PTHR23411">
    <property type="entry name" value="TAPASIN"/>
    <property type="match status" value="1"/>
</dbReference>
<dbReference type="InterPro" id="IPR003597">
    <property type="entry name" value="Ig_C1-set"/>
</dbReference>
<dbReference type="Pfam" id="PF07654">
    <property type="entry name" value="C1-set"/>
    <property type="match status" value="2"/>
</dbReference>
<sequence length="281" mass="30861">MSQCGGEVFPGRSLGKEQGPGLYQRHSSLHPLLSSQAWLCIPLSPSPLPGESAKPVVFPLIGCDSGSDGHITLACIAKGFAPDILTFKWTSLDGSAAVLGELQYPSVQTGDKYTAVSHVKVRKEDWDGDKKIQCTANHQAGSVDGILVPSVKVTKTAQVYLMTPSQEELKNHRTATFACLASQFAPPKYSFKWLMNGREVVAPVTNLPEVKQNPNDKVYSATSFLHLNETQWRDVVTTVSCVFTHNGTDQTVETKNHYEEVCLSDSPIKVEITPHQTRRYF</sequence>
<dbReference type="PROSITE" id="PS50835">
    <property type="entry name" value="IG_LIKE"/>
    <property type="match status" value="2"/>
</dbReference>
<protein>
    <recommendedName>
        <fullName evidence="2">Ig-like domain-containing protein</fullName>
    </recommendedName>
</protein>
<dbReference type="OrthoDB" id="9945861at2759"/>
<dbReference type="EMBL" id="JAERUA010000019">
    <property type="protein sequence ID" value="KAI1886646.1"/>
    <property type="molecule type" value="Genomic_DNA"/>
</dbReference>
<organism evidence="3 4">
    <name type="scientific">Albula goreensis</name>
    <dbReference type="NCBI Taxonomy" id="1534307"/>
    <lineage>
        <taxon>Eukaryota</taxon>
        <taxon>Metazoa</taxon>
        <taxon>Chordata</taxon>
        <taxon>Craniata</taxon>
        <taxon>Vertebrata</taxon>
        <taxon>Euteleostomi</taxon>
        <taxon>Actinopterygii</taxon>
        <taxon>Neopterygii</taxon>
        <taxon>Teleostei</taxon>
        <taxon>Albuliformes</taxon>
        <taxon>Albulidae</taxon>
        <taxon>Albula</taxon>
    </lineage>
</organism>
<proteinExistence type="predicted"/>
<evidence type="ECO:0000313" key="4">
    <source>
        <dbReference type="Proteomes" id="UP000829720"/>
    </source>
</evidence>
<dbReference type="SMART" id="SM00407">
    <property type="entry name" value="IGc1"/>
    <property type="match status" value="2"/>
</dbReference>
<dbReference type="InterPro" id="IPR013783">
    <property type="entry name" value="Ig-like_fold"/>
</dbReference>
<name>A0A8T3CQH1_9TELE</name>
<dbReference type="AlphaFoldDB" id="A0A8T3CQH1"/>
<evidence type="ECO:0000259" key="2">
    <source>
        <dbReference type="PROSITE" id="PS50835"/>
    </source>
</evidence>
<feature type="domain" description="Ig-like" evidence="2">
    <location>
        <begin position="55"/>
        <end position="138"/>
    </location>
</feature>